<reference evidence="2 3" key="1">
    <citation type="submission" date="2014-04" db="EMBL/GenBank/DDBJ databases">
        <authorList>
            <consortium name="DOE Joint Genome Institute"/>
            <person name="Kuo A."/>
            <person name="Kohler A."/>
            <person name="Costa M.D."/>
            <person name="Nagy L.G."/>
            <person name="Floudas D."/>
            <person name="Copeland A."/>
            <person name="Barry K.W."/>
            <person name="Cichocki N."/>
            <person name="Veneault-Fourrey C."/>
            <person name="LaButti K."/>
            <person name="Lindquist E.A."/>
            <person name="Lipzen A."/>
            <person name="Lundell T."/>
            <person name="Morin E."/>
            <person name="Murat C."/>
            <person name="Sun H."/>
            <person name="Tunlid A."/>
            <person name="Henrissat B."/>
            <person name="Grigoriev I.V."/>
            <person name="Hibbett D.S."/>
            <person name="Martin F."/>
            <person name="Nordberg H.P."/>
            <person name="Cantor M.N."/>
            <person name="Hua S.X."/>
        </authorList>
    </citation>
    <scope>NUCLEOTIDE SEQUENCE [LARGE SCALE GENOMIC DNA]</scope>
    <source>
        <strain evidence="2 3">441</strain>
    </source>
</reference>
<feature type="compositionally biased region" description="Polar residues" evidence="1">
    <location>
        <begin position="218"/>
        <end position="228"/>
    </location>
</feature>
<organism evidence="2 3">
    <name type="scientific">Pisolithus microcarpus 441</name>
    <dbReference type="NCBI Taxonomy" id="765257"/>
    <lineage>
        <taxon>Eukaryota</taxon>
        <taxon>Fungi</taxon>
        <taxon>Dikarya</taxon>
        <taxon>Basidiomycota</taxon>
        <taxon>Agaricomycotina</taxon>
        <taxon>Agaricomycetes</taxon>
        <taxon>Agaricomycetidae</taxon>
        <taxon>Boletales</taxon>
        <taxon>Sclerodermatineae</taxon>
        <taxon>Pisolithaceae</taxon>
        <taxon>Pisolithus</taxon>
    </lineage>
</organism>
<dbReference type="OrthoDB" id="2698905at2759"/>
<sequence length="373" mass="42784">DAKKMFSEHISSINKLVDGIMTEDLGLIKGGKITPELKSALDIFLPAIKEQSLRQVLRCLGATQMPFWMVAKLHRYPSIHDFEVASEVECDQHWTENVQMDQEAEIMSIHDDMDKLNLVPDHHQSNEDEIMSVDNVFGPVPSNMDMDLIETFEPDDVSGTSQIKEVIEVEEEHQDPEWFMKVITDALGMNTEQGTSSEVYLTQGPDGQGLEDDAISGWSATPSPQPNDQEPPAEDSNRTCIEYHKRQSGERKTYTFDAMKTYIICPKINRPEFISMPGAMWPLWDMYWAAMDMQNDENAIAATENTRQLFTNFNRTPPPKHLEELVDTYKDIKPLQAKYNAAKRLFESNRSKPRIKREDVRKLYDGSWFDKAE</sequence>
<dbReference type="EMBL" id="KN834660">
    <property type="protein sequence ID" value="KIK10470.1"/>
    <property type="molecule type" value="Genomic_DNA"/>
</dbReference>
<dbReference type="HOGENOM" id="CLU_743061_0_0_1"/>
<feature type="region of interest" description="Disordered" evidence="1">
    <location>
        <begin position="194"/>
        <end position="237"/>
    </location>
</feature>
<feature type="non-terminal residue" evidence="2">
    <location>
        <position position="373"/>
    </location>
</feature>
<proteinExistence type="predicted"/>
<dbReference type="Proteomes" id="UP000054018">
    <property type="component" value="Unassembled WGS sequence"/>
</dbReference>
<reference evidence="3" key="2">
    <citation type="submission" date="2015-01" db="EMBL/GenBank/DDBJ databases">
        <title>Evolutionary Origins and Diversification of the Mycorrhizal Mutualists.</title>
        <authorList>
            <consortium name="DOE Joint Genome Institute"/>
            <consortium name="Mycorrhizal Genomics Consortium"/>
            <person name="Kohler A."/>
            <person name="Kuo A."/>
            <person name="Nagy L.G."/>
            <person name="Floudas D."/>
            <person name="Copeland A."/>
            <person name="Barry K.W."/>
            <person name="Cichocki N."/>
            <person name="Veneault-Fourrey C."/>
            <person name="LaButti K."/>
            <person name="Lindquist E.A."/>
            <person name="Lipzen A."/>
            <person name="Lundell T."/>
            <person name="Morin E."/>
            <person name="Murat C."/>
            <person name="Riley R."/>
            <person name="Ohm R."/>
            <person name="Sun H."/>
            <person name="Tunlid A."/>
            <person name="Henrissat B."/>
            <person name="Grigoriev I.V."/>
            <person name="Hibbett D.S."/>
            <person name="Martin F."/>
        </authorList>
    </citation>
    <scope>NUCLEOTIDE SEQUENCE [LARGE SCALE GENOMIC DNA]</scope>
    <source>
        <strain evidence="3">441</strain>
    </source>
</reference>
<dbReference type="AlphaFoldDB" id="A0A0C9XDY0"/>
<evidence type="ECO:0000313" key="2">
    <source>
        <dbReference type="EMBL" id="KIK10470.1"/>
    </source>
</evidence>
<protein>
    <submittedName>
        <fullName evidence="2">Uncharacterized protein</fullName>
    </submittedName>
</protein>
<name>A0A0C9XDY0_9AGAM</name>
<keyword evidence="3" id="KW-1185">Reference proteome</keyword>
<evidence type="ECO:0000313" key="3">
    <source>
        <dbReference type="Proteomes" id="UP000054018"/>
    </source>
</evidence>
<gene>
    <name evidence="2" type="ORF">PISMIDRAFT_691008</name>
</gene>
<accession>A0A0C9XDY0</accession>
<evidence type="ECO:0000256" key="1">
    <source>
        <dbReference type="SAM" id="MobiDB-lite"/>
    </source>
</evidence>